<gene>
    <name evidence="2" type="ORF">D7Z54_29750</name>
</gene>
<dbReference type="Gene3D" id="1.10.10.10">
    <property type="entry name" value="Winged helix-like DNA-binding domain superfamily/Winged helix DNA-binding domain"/>
    <property type="match status" value="1"/>
</dbReference>
<keyword evidence="3" id="KW-1185">Reference proteome</keyword>
<feature type="region of interest" description="Disordered" evidence="1">
    <location>
        <begin position="122"/>
        <end position="149"/>
    </location>
</feature>
<evidence type="ECO:0000313" key="3">
    <source>
        <dbReference type="Proteomes" id="UP000275076"/>
    </source>
</evidence>
<dbReference type="AlphaFoldDB" id="A0A428MUA5"/>
<proteinExistence type="predicted"/>
<comment type="caution">
    <text evidence="2">The sequence shown here is derived from an EMBL/GenBank/DDBJ whole genome shotgun (WGS) entry which is preliminary data.</text>
</comment>
<sequence>MKNIQSAAHVKIAKAYSFFSSMEEMDQHVTGHMETLKSKTTARRILQFLAQHSLTYPGTSWVKVKKIADAVGRSVRTVNYALTFLENKNIIQRVPVMREKKGGNSSNIIAILPFADALHDVNIPSDRTPNTPDTPDPNPTNPTIDEPTDTNLQTFTRLIQYKWKDNIVRHSSSYMKKSSKPY</sequence>
<name>A0A428MUA5_9BACI</name>
<dbReference type="SUPFAM" id="SSF46785">
    <property type="entry name" value="Winged helix' DNA-binding domain"/>
    <property type="match status" value="1"/>
</dbReference>
<dbReference type="InterPro" id="IPR036390">
    <property type="entry name" value="WH_DNA-bd_sf"/>
</dbReference>
<dbReference type="Proteomes" id="UP000275076">
    <property type="component" value="Unassembled WGS sequence"/>
</dbReference>
<dbReference type="EMBL" id="RBVX01000054">
    <property type="protein sequence ID" value="RSL29715.1"/>
    <property type="molecule type" value="Genomic_DNA"/>
</dbReference>
<organism evidence="2 3">
    <name type="scientific">Salibacterium salarium</name>
    <dbReference type="NCBI Taxonomy" id="284579"/>
    <lineage>
        <taxon>Bacteria</taxon>
        <taxon>Bacillati</taxon>
        <taxon>Bacillota</taxon>
        <taxon>Bacilli</taxon>
        <taxon>Bacillales</taxon>
        <taxon>Bacillaceae</taxon>
    </lineage>
</organism>
<evidence type="ECO:0000313" key="2">
    <source>
        <dbReference type="EMBL" id="RSL29715.1"/>
    </source>
</evidence>
<reference evidence="2 3" key="1">
    <citation type="submission" date="2018-10" db="EMBL/GenBank/DDBJ databases">
        <title>Draft genome sequence of Bacillus salarius IM0101, isolated from a hypersaline soil in Inner Mongolia, China.</title>
        <authorList>
            <person name="Yamprayoonswat W."/>
            <person name="Boonvisut S."/>
            <person name="Jumpathong W."/>
            <person name="Sittihan S."/>
            <person name="Ruangsuj P."/>
            <person name="Wanthongcharoen S."/>
            <person name="Thongpramul N."/>
            <person name="Pimmason S."/>
            <person name="Yu B."/>
            <person name="Yasawong M."/>
        </authorList>
    </citation>
    <scope>NUCLEOTIDE SEQUENCE [LARGE SCALE GENOMIC DNA]</scope>
    <source>
        <strain evidence="2 3">IM0101</strain>
    </source>
</reference>
<dbReference type="OrthoDB" id="2697418at2"/>
<evidence type="ECO:0000256" key="1">
    <source>
        <dbReference type="SAM" id="MobiDB-lite"/>
    </source>
</evidence>
<dbReference type="RefSeq" id="WP_125561991.1">
    <property type="nucleotide sequence ID" value="NZ_RBVX01000054.1"/>
</dbReference>
<dbReference type="InterPro" id="IPR036388">
    <property type="entry name" value="WH-like_DNA-bd_sf"/>
</dbReference>
<protein>
    <submittedName>
        <fullName evidence="2">Winged helix-turn-helix domain-containing protein</fullName>
    </submittedName>
</protein>
<accession>A0A428MUA5</accession>